<dbReference type="EMBL" id="PCYM01000009">
    <property type="protein sequence ID" value="PIR47335.1"/>
    <property type="molecule type" value="Genomic_DNA"/>
</dbReference>
<accession>A0A2H0RNJ9</accession>
<dbReference type="Proteomes" id="UP000230084">
    <property type="component" value="Unassembled WGS sequence"/>
</dbReference>
<sequence length="373" mass="43082">MKFDPLLLGEFAKKQELDFIIHDGEDEEVRADRFLGVIDNQNKQKHGEVLTALNDISDMSGWASVEYLQITAERLQKQVDWDVYDELPNHHSRALWFFLNHEDIFNTSVDEHELDNICSWKSVVVPDVDVATLTNGITTLEQAIQEMFTFGRRKTRCKIKLIEKPDRICMVAYVEDRFVNDLKFEEDDKLKPDTPRRPILRAYIQYWLEDKKLEVKIKGGQPKVEGLHRAVVEDVLELRYEDCKTCSYKLGVLASLDPDPLSVAEEQNVDSVELKAMNLRYRPNGSKLHLTIGSDSKGGVESMKSALKYRNINFDFFDILQAKIKVVFKINGKNRPVTFDVTHGKGHNLKSREQDMLVRKLLIKWGIDTVDVL</sequence>
<evidence type="ECO:0000313" key="2">
    <source>
        <dbReference type="Proteomes" id="UP000230084"/>
    </source>
</evidence>
<organism evidence="1 2">
    <name type="scientific">Candidatus Uhrbacteria bacterium CG10_big_fil_rev_8_21_14_0_10_50_16</name>
    <dbReference type="NCBI Taxonomy" id="1975039"/>
    <lineage>
        <taxon>Bacteria</taxon>
        <taxon>Candidatus Uhriibacteriota</taxon>
    </lineage>
</organism>
<evidence type="ECO:0000313" key="1">
    <source>
        <dbReference type="EMBL" id="PIR47335.1"/>
    </source>
</evidence>
<proteinExistence type="predicted"/>
<protein>
    <submittedName>
        <fullName evidence="1">Uncharacterized protein</fullName>
    </submittedName>
</protein>
<reference evidence="1 2" key="1">
    <citation type="submission" date="2017-09" db="EMBL/GenBank/DDBJ databases">
        <title>Depth-based differentiation of microbial function through sediment-hosted aquifers and enrichment of novel symbionts in the deep terrestrial subsurface.</title>
        <authorList>
            <person name="Probst A.J."/>
            <person name="Ladd B."/>
            <person name="Jarett J.K."/>
            <person name="Geller-Mcgrath D.E."/>
            <person name="Sieber C.M."/>
            <person name="Emerson J.B."/>
            <person name="Anantharaman K."/>
            <person name="Thomas B.C."/>
            <person name="Malmstrom R."/>
            <person name="Stieglmeier M."/>
            <person name="Klingl A."/>
            <person name="Woyke T."/>
            <person name="Ryan C.M."/>
            <person name="Banfield J.F."/>
        </authorList>
    </citation>
    <scope>NUCLEOTIDE SEQUENCE [LARGE SCALE GENOMIC DNA]</scope>
    <source>
        <strain evidence="1">CG10_big_fil_rev_8_21_14_0_10_50_16</strain>
    </source>
</reference>
<dbReference type="AlphaFoldDB" id="A0A2H0RNJ9"/>
<gene>
    <name evidence="1" type="ORF">COV06_04060</name>
</gene>
<name>A0A2H0RNJ9_9BACT</name>
<comment type="caution">
    <text evidence="1">The sequence shown here is derived from an EMBL/GenBank/DDBJ whole genome shotgun (WGS) entry which is preliminary data.</text>
</comment>